<dbReference type="InterPro" id="IPR006311">
    <property type="entry name" value="TAT_signal"/>
</dbReference>
<sequence length="399" mass="43670">MPNSIGLPSRRTFLSTAALALGDAGLCSSALAQESAAPAAYRGNQHRPTQDLLEWHGRGPREAAMEPGLPIVDPHHHLFGTSSDKLYYRREDMESDLASGHKVVGTVYIAAYGAGWRTDGPPAMRSLGEVERIVALSAEPLSTPQGPCRLAAGIVSDVDLALGDAVDEVLRAHVEAGKGRLRGARFYATYHESDLKKFIPNAQPNIMGDANFRRGFALLDRHGLSFDALIYHTQLRELASLADAFPRTPIVLNHVGMSVGVLGFQSQQASVRREWERDMRALGSRPNVRVKVGGMGMPIFGFGFESGAKPAETQALLQAWKPLMDVCIDAFGPGRCMLESNFPVDKQSGGYVQLWNAFKLATRSLSQSERQALFYRTACQTYRLPELERACDQTWSQKG</sequence>
<feature type="chain" id="PRO_5031194948" evidence="2">
    <location>
        <begin position="33"/>
        <end position="399"/>
    </location>
</feature>
<evidence type="ECO:0000256" key="2">
    <source>
        <dbReference type="SAM" id="SignalP"/>
    </source>
</evidence>
<dbReference type="PANTHER" id="PTHR43569:SF1">
    <property type="entry name" value="BLL3371 PROTEIN"/>
    <property type="match status" value="1"/>
</dbReference>
<evidence type="ECO:0000313" key="5">
    <source>
        <dbReference type="Proteomes" id="UP000575083"/>
    </source>
</evidence>
<comment type="caution">
    <text evidence="4">The sequence shown here is derived from an EMBL/GenBank/DDBJ whole genome shotgun (WGS) entry which is preliminary data.</text>
</comment>
<organism evidence="4 5">
    <name type="scientific">Acidovorax soli</name>
    <dbReference type="NCBI Taxonomy" id="592050"/>
    <lineage>
        <taxon>Bacteria</taxon>
        <taxon>Pseudomonadati</taxon>
        <taxon>Pseudomonadota</taxon>
        <taxon>Betaproteobacteria</taxon>
        <taxon>Burkholderiales</taxon>
        <taxon>Comamonadaceae</taxon>
        <taxon>Acidovorax</taxon>
    </lineage>
</organism>
<dbReference type="PROSITE" id="PS51318">
    <property type="entry name" value="TAT"/>
    <property type="match status" value="1"/>
</dbReference>
<reference evidence="4 5" key="1">
    <citation type="submission" date="2020-08" db="EMBL/GenBank/DDBJ databases">
        <title>Functional genomics of gut bacteria from endangered species of beetles.</title>
        <authorList>
            <person name="Carlos-Shanley C."/>
        </authorList>
    </citation>
    <scope>NUCLEOTIDE SEQUENCE [LARGE SCALE GENOMIC DNA]</scope>
    <source>
        <strain evidence="4 5">S00198</strain>
    </source>
</reference>
<dbReference type="PANTHER" id="PTHR43569">
    <property type="entry name" value="AMIDOHYDROLASE"/>
    <property type="match status" value="1"/>
</dbReference>
<dbReference type="InterPro" id="IPR052350">
    <property type="entry name" value="Metallo-dep_Lactonases"/>
</dbReference>
<protein>
    <submittedName>
        <fullName evidence="4">Putative TIM-barrel fold metal-dependent hydrolase</fullName>
    </submittedName>
</protein>
<dbReference type="Pfam" id="PF04909">
    <property type="entry name" value="Amidohydro_2"/>
    <property type="match status" value="1"/>
</dbReference>
<dbReference type="InterPro" id="IPR006680">
    <property type="entry name" value="Amidohydro-rel"/>
</dbReference>
<dbReference type="GO" id="GO:0016787">
    <property type="term" value="F:hydrolase activity"/>
    <property type="evidence" value="ECO:0007669"/>
    <property type="project" value="UniProtKB-KW"/>
</dbReference>
<accession>A0A7X0U7B5</accession>
<feature type="domain" description="Amidohydrolase-related" evidence="3">
    <location>
        <begin position="154"/>
        <end position="384"/>
    </location>
</feature>
<keyword evidence="5" id="KW-1185">Reference proteome</keyword>
<feature type="signal peptide" evidence="2">
    <location>
        <begin position="1"/>
        <end position="32"/>
    </location>
</feature>
<evidence type="ECO:0000256" key="1">
    <source>
        <dbReference type="ARBA" id="ARBA00038310"/>
    </source>
</evidence>
<comment type="similarity">
    <text evidence="1">Belongs to the metallo-dependent hydrolases superfamily.</text>
</comment>
<dbReference type="InterPro" id="IPR032466">
    <property type="entry name" value="Metal_Hydrolase"/>
</dbReference>
<dbReference type="AlphaFoldDB" id="A0A7X0U7B5"/>
<dbReference type="RefSeq" id="WP_184854973.1">
    <property type="nucleotide sequence ID" value="NZ_JACHLK010000001.1"/>
</dbReference>
<dbReference type="SUPFAM" id="SSF51556">
    <property type="entry name" value="Metallo-dependent hydrolases"/>
    <property type="match status" value="1"/>
</dbReference>
<dbReference type="Gene3D" id="3.20.20.140">
    <property type="entry name" value="Metal-dependent hydrolases"/>
    <property type="match status" value="1"/>
</dbReference>
<dbReference type="EMBL" id="JACHLK010000001">
    <property type="protein sequence ID" value="MBB6557519.1"/>
    <property type="molecule type" value="Genomic_DNA"/>
</dbReference>
<gene>
    <name evidence="4" type="ORF">HNP48_000183</name>
</gene>
<name>A0A7X0U7B5_9BURK</name>
<keyword evidence="4" id="KW-0378">Hydrolase</keyword>
<dbReference type="Proteomes" id="UP000575083">
    <property type="component" value="Unassembled WGS sequence"/>
</dbReference>
<proteinExistence type="inferred from homology"/>
<evidence type="ECO:0000259" key="3">
    <source>
        <dbReference type="Pfam" id="PF04909"/>
    </source>
</evidence>
<evidence type="ECO:0000313" key="4">
    <source>
        <dbReference type="EMBL" id="MBB6557519.1"/>
    </source>
</evidence>
<keyword evidence="2" id="KW-0732">Signal</keyword>